<evidence type="ECO:0000313" key="8">
    <source>
        <dbReference type="Proteomes" id="UP000504634"/>
    </source>
</evidence>
<feature type="binding site" evidence="4">
    <location>
        <position position="52"/>
    </location>
    <ligand>
        <name>ATP</name>
        <dbReference type="ChEBI" id="CHEBI:30616"/>
    </ligand>
</feature>
<dbReference type="GO" id="GO:0004674">
    <property type="term" value="F:protein serine/threonine kinase activity"/>
    <property type="evidence" value="ECO:0007669"/>
    <property type="project" value="UniProtKB-KW"/>
</dbReference>
<keyword evidence="5" id="KW-0808">Transferase</keyword>
<evidence type="ECO:0000256" key="2">
    <source>
        <dbReference type="ARBA" id="ARBA00022741"/>
    </source>
</evidence>
<feature type="region of interest" description="Disordered" evidence="6">
    <location>
        <begin position="311"/>
        <end position="333"/>
    </location>
</feature>
<dbReference type="SMART" id="SM00220">
    <property type="entry name" value="S_TKc"/>
    <property type="match status" value="1"/>
</dbReference>
<dbReference type="PROSITE" id="PS00107">
    <property type="entry name" value="PROTEIN_KINASE_ATP"/>
    <property type="match status" value="1"/>
</dbReference>
<dbReference type="SUPFAM" id="SSF56112">
    <property type="entry name" value="Protein kinase-like (PK-like)"/>
    <property type="match status" value="1"/>
</dbReference>
<keyword evidence="8" id="KW-1185">Reference proteome</keyword>
<evidence type="ECO:0000256" key="6">
    <source>
        <dbReference type="SAM" id="MobiDB-lite"/>
    </source>
</evidence>
<feature type="compositionally biased region" description="Basic residues" evidence="6">
    <location>
        <begin position="318"/>
        <end position="327"/>
    </location>
</feature>
<keyword evidence="3 4" id="KW-0067">ATP-binding</keyword>
<evidence type="ECO:0000256" key="1">
    <source>
        <dbReference type="ARBA" id="ARBA00012513"/>
    </source>
</evidence>
<dbReference type="PROSITE" id="PS50011">
    <property type="entry name" value="PROTEIN_KINASE_DOM"/>
    <property type="match status" value="1"/>
</dbReference>
<dbReference type="EC" id="2.7.11.1" evidence="1"/>
<keyword evidence="5" id="KW-0418">Kinase</keyword>
<evidence type="ECO:0000259" key="7">
    <source>
        <dbReference type="PROSITE" id="PS50011"/>
    </source>
</evidence>
<evidence type="ECO:0000256" key="3">
    <source>
        <dbReference type="ARBA" id="ARBA00022840"/>
    </source>
</evidence>
<keyword evidence="2 4" id="KW-0547">Nucleotide-binding</keyword>
<dbReference type="InterPro" id="IPR050235">
    <property type="entry name" value="CK1_Ser-Thr_kinase"/>
</dbReference>
<dbReference type="InterPro" id="IPR008271">
    <property type="entry name" value="Ser/Thr_kinase_AS"/>
</dbReference>
<proteinExistence type="inferred from homology"/>
<accession>A0A6J2TX87</accession>
<dbReference type="OrthoDB" id="2687620at2759"/>
<dbReference type="GeneID" id="115628700"/>
<feature type="domain" description="Protein kinase" evidence="7">
    <location>
        <begin position="22"/>
        <end position="333"/>
    </location>
</feature>
<dbReference type="InterPro" id="IPR017441">
    <property type="entry name" value="Protein_kinase_ATP_BS"/>
</dbReference>
<dbReference type="PROSITE" id="PS00108">
    <property type="entry name" value="PROTEIN_KINASE_ST"/>
    <property type="match status" value="1"/>
</dbReference>
<evidence type="ECO:0000256" key="4">
    <source>
        <dbReference type="PROSITE-ProRule" id="PRU10141"/>
    </source>
</evidence>
<dbReference type="RefSeq" id="XP_030380739.1">
    <property type="nucleotide sequence ID" value="XM_030524879.1"/>
</dbReference>
<reference evidence="9" key="1">
    <citation type="submission" date="2025-08" db="UniProtKB">
        <authorList>
            <consortium name="RefSeq"/>
        </authorList>
    </citation>
    <scope>IDENTIFICATION</scope>
    <source>
        <strain evidence="9">11010-0011.00</strain>
        <tissue evidence="9">Whole body</tissue>
    </source>
</reference>
<dbReference type="Proteomes" id="UP000504634">
    <property type="component" value="Unplaced"/>
</dbReference>
<gene>
    <name evidence="9" type="primary">LOC115628700</name>
</gene>
<dbReference type="GO" id="GO:0005524">
    <property type="term" value="F:ATP binding"/>
    <property type="evidence" value="ECO:0007669"/>
    <property type="project" value="UniProtKB-UniRule"/>
</dbReference>
<comment type="similarity">
    <text evidence="5">Belongs to the protein kinase superfamily.</text>
</comment>
<dbReference type="AlphaFoldDB" id="A0A6J2TX87"/>
<sequence>MTNDWTNLKYRSVLTDDDGDEWTVGFPIGKGGFGHIYATRRLGKRIFDAVVKCEPHTNTTLSTEIDFYAENAKIEDIERYEEEHGIETLGMSYMLGHGSKVINNQKIRFLVMPLLGTDLNIMCRSIDTWIPRGTVYRIAVQILHVCEYIHGRGYIHGDLKEANIIVGTADAGQAYLVDFGLSTKLVTGAYVERFEYMHRGTEPYTSRDAHRGVSTKRSDLEMLGLCLMHLLGAHFPWEASQLRPNEIRDCKVQTMSDMSKGLKTFFPNGAPLPIAKFMEYVNGLTHLQTPDYEKCRKMFLTELKRLKIPNTGALKFPSPKKRGRKRKREDDTN</sequence>
<organism evidence="8 9">
    <name type="scientific">Drosophila lebanonensis</name>
    <name type="common">Fruit fly</name>
    <name type="synonym">Scaptodrosophila lebanonensis</name>
    <dbReference type="NCBI Taxonomy" id="7225"/>
    <lineage>
        <taxon>Eukaryota</taxon>
        <taxon>Metazoa</taxon>
        <taxon>Ecdysozoa</taxon>
        <taxon>Arthropoda</taxon>
        <taxon>Hexapoda</taxon>
        <taxon>Insecta</taxon>
        <taxon>Pterygota</taxon>
        <taxon>Neoptera</taxon>
        <taxon>Endopterygota</taxon>
        <taxon>Diptera</taxon>
        <taxon>Brachycera</taxon>
        <taxon>Muscomorpha</taxon>
        <taxon>Ephydroidea</taxon>
        <taxon>Drosophilidae</taxon>
        <taxon>Scaptodrosophila</taxon>
    </lineage>
</organism>
<protein>
    <recommendedName>
        <fullName evidence="1">non-specific serine/threonine protein kinase</fullName>
        <ecNumber evidence="1">2.7.11.1</ecNumber>
    </recommendedName>
</protein>
<dbReference type="Gene3D" id="1.10.510.10">
    <property type="entry name" value="Transferase(Phosphotransferase) domain 1"/>
    <property type="match status" value="1"/>
</dbReference>
<evidence type="ECO:0000313" key="9">
    <source>
        <dbReference type="RefSeq" id="XP_030380739.1"/>
    </source>
</evidence>
<dbReference type="Pfam" id="PF00069">
    <property type="entry name" value="Pkinase"/>
    <property type="match status" value="1"/>
</dbReference>
<dbReference type="InterPro" id="IPR000719">
    <property type="entry name" value="Prot_kinase_dom"/>
</dbReference>
<dbReference type="InterPro" id="IPR011009">
    <property type="entry name" value="Kinase-like_dom_sf"/>
</dbReference>
<evidence type="ECO:0000256" key="5">
    <source>
        <dbReference type="RuleBase" id="RU000304"/>
    </source>
</evidence>
<keyword evidence="5" id="KW-0723">Serine/threonine-protein kinase</keyword>
<name>A0A6J2TX87_DROLE</name>
<dbReference type="PANTHER" id="PTHR11909">
    <property type="entry name" value="CASEIN KINASE-RELATED"/>
    <property type="match status" value="1"/>
</dbReference>